<dbReference type="EMBL" id="JBJKFK010000185">
    <property type="protein sequence ID" value="KAL3318959.1"/>
    <property type="molecule type" value="Genomic_DNA"/>
</dbReference>
<comment type="caution">
    <text evidence="3">The sequence shown here is derived from an EMBL/GenBank/DDBJ whole genome shotgun (WGS) entry which is preliminary data.</text>
</comment>
<keyword evidence="4" id="KW-1185">Reference proteome</keyword>
<dbReference type="Pfam" id="PF23335">
    <property type="entry name" value="Beta-prop_IFT80_2nd"/>
    <property type="match status" value="1"/>
</dbReference>
<dbReference type="PROSITE" id="PS50082">
    <property type="entry name" value="WD_REPEATS_2"/>
    <property type="match status" value="2"/>
</dbReference>
<gene>
    <name evidence="3" type="primary">IFT80_2</name>
    <name evidence="3" type="ORF">Ciccas_002374</name>
</gene>
<feature type="repeat" description="WD" evidence="1">
    <location>
        <begin position="37"/>
        <end position="69"/>
    </location>
</feature>
<dbReference type="PANTHER" id="PTHR24098:SF0">
    <property type="entry name" value="OUTER SEGMENT 5"/>
    <property type="match status" value="1"/>
</dbReference>
<dbReference type="InterPro" id="IPR015943">
    <property type="entry name" value="WD40/YVTN_repeat-like_dom_sf"/>
</dbReference>
<evidence type="ECO:0000259" key="2">
    <source>
        <dbReference type="Pfam" id="PF23335"/>
    </source>
</evidence>
<organism evidence="3 4">
    <name type="scientific">Cichlidogyrus casuarinus</name>
    <dbReference type="NCBI Taxonomy" id="1844966"/>
    <lineage>
        <taxon>Eukaryota</taxon>
        <taxon>Metazoa</taxon>
        <taxon>Spiralia</taxon>
        <taxon>Lophotrochozoa</taxon>
        <taxon>Platyhelminthes</taxon>
        <taxon>Monogenea</taxon>
        <taxon>Monopisthocotylea</taxon>
        <taxon>Dactylogyridea</taxon>
        <taxon>Ancyrocephalidae</taxon>
        <taxon>Cichlidogyrus</taxon>
    </lineage>
</organism>
<dbReference type="SUPFAM" id="SSF50978">
    <property type="entry name" value="WD40 repeat-like"/>
    <property type="match status" value="1"/>
</dbReference>
<dbReference type="PROSITE" id="PS50294">
    <property type="entry name" value="WD_REPEATS_REGION"/>
    <property type="match status" value="1"/>
</dbReference>
<accession>A0ABD2QHE9</accession>
<reference evidence="3 4" key="1">
    <citation type="submission" date="2024-11" db="EMBL/GenBank/DDBJ databases">
        <title>Adaptive evolution of stress response genes in parasites aligns with host niche diversity.</title>
        <authorList>
            <person name="Hahn C."/>
            <person name="Resl P."/>
        </authorList>
    </citation>
    <scope>NUCLEOTIDE SEQUENCE [LARGE SCALE GENOMIC DNA]</scope>
    <source>
        <strain evidence="3">EGGRZ-B1_66</strain>
        <tissue evidence="3">Body</tissue>
    </source>
</reference>
<dbReference type="SMART" id="SM00320">
    <property type="entry name" value="WD40"/>
    <property type="match status" value="4"/>
</dbReference>
<feature type="repeat" description="WD" evidence="1">
    <location>
        <begin position="119"/>
        <end position="150"/>
    </location>
</feature>
<evidence type="ECO:0000313" key="4">
    <source>
        <dbReference type="Proteomes" id="UP001626550"/>
    </source>
</evidence>
<dbReference type="Pfam" id="PF00400">
    <property type="entry name" value="WD40"/>
    <property type="match status" value="2"/>
</dbReference>
<keyword evidence="1" id="KW-0853">WD repeat</keyword>
<proteinExistence type="predicted"/>
<sequence length="399" mass="44522">MIGSKNPNSLYDSILVGTDQGRIYILTKLTGKFEKFFEAHTGAVLALKWDRDHVCFASSGEDGTIKIWSRSCMLRATIANNKSPIYSFAWGHLNSSIVCTDALNLTIKPIQTSRSSISWRAHKELVLAVDWSLTSEKIISGAEDCKYKVWTEEGNLVYSSGTFSFPINSIAWAANGQHFAVGLFEMVMLCDRMGVSQCDSQLSSKTGSVYALKWSGDSSTLLCGTGSGNIFTGYIFDKVASFGSVEAKLADQHRVLVSNPETGLENQSVEWRERITNISVNSDHLILLTISQCCIFKMKSLLSPITIELRDNDYLVIQSEKYFMLVSLGSLEVYTYDGRLVMRPKQLQLKSSLLDPKLMTLNSEFLAIRDAEETNGNYSIINFDVVQSFTSWRLAQEKT</sequence>
<dbReference type="AlphaFoldDB" id="A0ABD2QHE9"/>
<dbReference type="InterPro" id="IPR001680">
    <property type="entry name" value="WD40_rpt"/>
</dbReference>
<dbReference type="Proteomes" id="UP001626550">
    <property type="component" value="Unassembled WGS sequence"/>
</dbReference>
<feature type="domain" description="IFT80 second beta-propeller" evidence="2">
    <location>
        <begin position="240"/>
        <end position="384"/>
    </location>
</feature>
<dbReference type="Gene3D" id="2.130.10.10">
    <property type="entry name" value="YVTN repeat-like/Quinoprotein amine dehydrogenase"/>
    <property type="match status" value="2"/>
</dbReference>
<dbReference type="InterPro" id="IPR036322">
    <property type="entry name" value="WD40_repeat_dom_sf"/>
</dbReference>
<name>A0ABD2QHE9_9PLAT</name>
<protein>
    <submittedName>
        <fullName evidence="3">Intraflagellar transport protein 80</fullName>
    </submittedName>
</protein>
<evidence type="ECO:0000256" key="1">
    <source>
        <dbReference type="PROSITE-ProRule" id="PRU00221"/>
    </source>
</evidence>
<dbReference type="PANTHER" id="PTHR24098">
    <property type="entry name" value="OUTER SEGMENT 5"/>
    <property type="match status" value="1"/>
</dbReference>
<evidence type="ECO:0000313" key="3">
    <source>
        <dbReference type="EMBL" id="KAL3318959.1"/>
    </source>
</evidence>
<dbReference type="InterPro" id="IPR056456">
    <property type="entry name" value="Beta-prop_IFT80_2nd"/>
</dbReference>